<organism evidence="13 14">
    <name type="scientific">candidate division Kazan bacterium RIFCSPLOWO2_01_FULL_45_19</name>
    <dbReference type="NCBI Taxonomy" id="1798538"/>
    <lineage>
        <taxon>Bacteria</taxon>
        <taxon>Bacteria division Kazan-3B-28</taxon>
    </lineage>
</organism>
<comment type="function">
    <text evidence="11">DNA polymerase III is a complex, multichain enzyme responsible for most of the replicative synthesis in bacteria. This DNA polymerase also exhibits 3' to 5' exonuclease activity.</text>
</comment>
<dbReference type="GO" id="GO:0003677">
    <property type="term" value="F:DNA binding"/>
    <property type="evidence" value="ECO:0007669"/>
    <property type="project" value="InterPro"/>
</dbReference>
<evidence type="ECO:0000256" key="5">
    <source>
        <dbReference type="ARBA" id="ARBA00022723"/>
    </source>
</evidence>
<dbReference type="Pfam" id="PF22608">
    <property type="entry name" value="DNAX_ATPase_lid"/>
    <property type="match status" value="1"/>
</dbReference>
<dbReference type="CDD" id="cd18137">
    <property type="entry name" value="HLD_clamp_pol_III_gamma_tau"/>
    <property type="match status" value="1"/>
</dbReference>
<dbReference type="InterPro" id="IPR012763">
    <property type="entry name" value="DNA_pol_III_sug/sutau_N"/>
</dbReference>
<evidence type="ECO:0000313" key="14">
    <source>
        <dbReference type="Proteomes" id="UP000178085"/>
    </source>
</evidence>
<evidence type="ECO:0000256" key="4">
    <source>
        <dbReference type="ARBA" id="ARBA00022705"/>
    </source>
</evidence>
<dbReference type="EMBL" id="METD01000001">
    <property type="protein sequence ID" value="OGB73858.1"/>
    <property type="molecule type" value="Genomic_DNA"/>
</dbReference>
<dbReference type="InterPro" id="IPR027417">
    <property type="entry name" value="P-loop_NTPase"/>
</dbReference>
<dbReference type="SUPFAM" id="SSF52540">
    <property type="entry name" value="P-loop containing nucleoside triphosphate hydrolases"/>
    <property type="match status" value="1"/>
</dbReference>
<evidence type="ECO:0000256" key="1">
    <source>
        <dbReference type="ARBA" id="ARBA00006360"/>
    </source>
</evidence>
<keyword evidence="8 11" id="KW-0067">ATP-binding</keyword>
<evidence type="ECO:0000256" key="11">
    <source>
        <dbReference type="RuleBase" id="RU364063"/>
    </source>
</evidence>
<keyword evidence="2 11" id="KW-0808">Transferase</keyword>
<evidence type="ECO:0000259" key="12">
    <source>
        <dbReference type="SMART" id="SM00382"/>
    </source>
</evidence>
<dbReference type="Proteomes" id="UP000178085">
    <property type="component" value="Unassembled WGS sequence"/>
</dbReference>
<comment type="subunit">
    <text evidence="11">DNA polymerase III contains a core (composed of alpha, epsilon and theta chains) that associates with a tau subunit. This core dimerizes to form the POLIII' complex. PolIII' associates with the gamma complex (composed of gamma, delta, delta', psi and chi chains) and with the beta chain to form the complete DNA polymerase III complex.</text>
</comment>
<dbReference type="SUPFAM" id="SSF48019">
    <property type="entry name" value="post-AAA+ oligomerization domain-like"/>
    <property type="match status" value="1"/>
</dbReference>
<sequence>MQLAWYRKYRPQTFTEVVGQEHIKTTLRNQIKAGSFGHAYLFSGPKGTGKTSMARILARSVNCLVSVGGEPCGKCAMCQAFDNGQMLDLIEIDAASNTGVENIRDLIDKIALAPSLAKFKVYVIDEAHQLSKSAFNALLKTLEEPPAHAIFILATTEPHKFPATIISRCQRFDFRHLNMADIVVWLKTVANKETIQLDEAAAELIAGESGGSMRDALSLLEQASSMSPNITKDQLVSWLGFVDWNSVYQLMEMVLAGKSQEAVSRVNQIYQDGYDLNRLAVAWIALVRQILAVKLGNQSMLGISADQIQQLDKFTDRLSLDQIAWLMEELMLTAKEIKTAVVMQLPLELFIVQAVRRIASATVKDQNNDILPPVEPTSVSDNSTKTPIETTAEDWPEVVRMVRQTHPTLSAVLGRTQAVMVGNKLRLVCSSSFHKDTIEQAANQQVIRGALERLGKTCTMECIVDAKSANPGSVAVEEVLQVFGQV</sequence>
<dbReference type="PRINTS" id="PR00300">
    <property type="entry name" value="CLPPROTEASEA"/>
</dbReference>
<dbReference type="InterPro" id="IPR022754">
    <property type="entry name" value="DNA_pol_III_gamma-3"/>
</dbReference>
<dbReference type="AlphaFoldDB" id="A0A1F4NRH2"/>
<keyword evidence="5" id="KW-0479">Metal-binding</keyword>
<keyword evidence="7" id="KW-0862">Zinc</keyword>
<keyword evidence="6 11" id="KW-0547">Nucleotide-binding</keyword>
<dbReference type="NCBIfam" id="TIGR02397">
    <property type="entry name" value="dnaX_nterm"/>
    <property type="match status" value="1"/>
</dbReference>
<keyword evidence="3 11" id="KW-0548">Nucleotidyltransferase</keyword>
<dbReference type="Gene3D" id="1.10.8.60">
    <property type="match status" value="1"/>
</dbReference>
<dbReference type="EC" id="2.7.7.7" evidence="11"/>
<dbReference type="GO" id="GO:0005524">
    <property type="term" value="F:ATP binding"/>
    <property type="evidence" value="ECO:0007669"/>
    <property type="project" value="UniProtKB-KW"/>
</dbReference>
<evidence type="ECO:0000256" key="8">
    <source>
        <dbReference type="ARBA" id="ARBA00022840"/>
    </source>
</evidence>
<evidence type="ECO:0000313" key="13">
    <source>
        <dbReference type="EMBL" id="OGB73858.1"/>
    </source>
</evidence>
<dbReference type="InterPro" id="IPR001270">
    <property type="entry name" value="ClpA/B"/>
</dbReference>
<dbReference type="GO" id="GO:0009360">
    <property type="term" value="C:DNA polymerase III complex"/>
    <property type="evidence" value="ECO:0007669"/>
    <property type="project" value="InterPro"/>
</dbReference>
<comment type="catalytic activity">
    <reaction evidence="10 11">
        <text>DNA(n) + a 2'-deoxyribonucleoside 5'-triphosphate = DNA(n+1) + diphosphate</text>
        <dbReference type="Rhea" id="RHEA:22508"/>
        <dbReference type="Rhea" id="RHEA-COMP:17339"/>
        <dbReference type="Rhea" id="RHEA-COMP:17340"/>
        <dbReference type="ChEBI" id="CHEBI:33019"/>
        <dbReference type="ChEBI" id="CHEBI:61560"/>
        <dbReference type="ChEBI" id="CHEBI:173112"/>
        <dbReference type="EC" id="2.7.7.7"/>
    </reaction>
</comment>
<dbReference type="CDD" id="cd00009">
    <property type="entry name" value="AAA"/>
    <property type="match status" value="1"/>
</dbReference>
<dbReference type="GO" id="GO:0003887">
    <property type="term" value="F:DNA-directed DNA polymerase activity"/>
    <property type="evidence" value="ECO:0007669"/>
    <property type="project" value="UniProtKB-KW"/>
</dbReference>
<protein>
    <recommendedName>
        <fullName evidence="11">DNA polymerase III subunit gamma/tau</fullName>
        <ecNumber evidence="11">2.7.7.7</ecNumber>
    </recommendedName>
</protein>
<proteinExistence type="inferred from homology"/>
<dbReference type="Pfam" id="PF12169">
    <property type="entry name" value="DNA_pol3_gamma3"/>
    <property type="match status" value="1"/>
</dbReference>
<evidence type="ECO:0000256" key="6">
    <source>
        <dbReference type="ARBA" id="ARBA00022741"/>
    </source>
</evidence>
<keyword evidence="4 11" id="KW-0235">DNA replication</keyword>
<feature type="domain" description="AAA+ ATPase" evidence="12">
    <location>
        <begin position="36"/>
        <end position="178"/>
    </location>
</feature>
<gene>
    <name evidence="11" type="primary">dnaX</name>
    <name evidence="13" type="ORF">A3K51_03505</name>
</gene>
<keyword evidence="9 11" id="KW-0239">DNA-directed DNA polymerase</keyword>
<dbReference type="Gene3D" id="3.40.50.300">
    <property type="entry name" value="P-loop containing nucleotide triphosphate hydrolases"/>
    <property type="match status" value="1"/>
</dbReference>
<dbReference type="PANTHER" id="PTHR11669">
    <property type="entry name" value="REPLICATION FACTOR C / DNA POLYMERASE III GAMMA-TAU SUBUNIT"/>
    <property type="match status" value="1"/>
</dbReference>
<dbReference type="FunFam" id="3.40.50.300:FF:000014">
    <property type="entry name" value="DNA polymerase III subunit gamma/tau"/>
    <property type="match status" value="1"/>
</dbReference>
<comment type="caution">
    <text evidence="13">The sequence shown here is derived from an EMBL/GenBank/DDBJ whole genome shotgun (WGS) entry which is preliminary data.</text>
</comment>
<name>A0A1F4NRH2_UNCK3</name>
<evidence type="ECO:0000256" key="2">
    <source>
        <dbReference type="ARBA" id="ARBA00022679"/>
    </source>
</evidence>
<dbReference type="SMART" id="SM00382">
    <property type="entry name" value="AAA"/>
    <property type="match status" value="1"/>
</dbReference>
<dbReference type="GO" id="GO:0006261">
    <property type="term" value="P:DNA-templated DNA replication"/>
    <property type="evidence" value="ECO:0007669"/>
    <property type="project" value="TreeGrafter"/>
</dbReference>
<dbReference type="InterPro" id="IPR003593">
    <property type="entry name" value="AAA+_ATPase"/>
</dbReference>
<accession>A0A1F4NRH2</accession>
<evidence type="ECO:0000256" key="10">
    <source>
        <dbReference type="ARBA" id="ARBA00049244"/>
    </source>
</evidence>
<comment type="similarity">
    <text evidence="1 11">Belongs to the DnaX/STICHEL family.</text>
</comment>
<evidence type="ECO:0000256" key="3">
    <source>
        <dbReference type="ARBA" id="ARBA00022695"/>
    </source>
</evidence>
<dbReference type="NCBIfam" id="NF004046">
    <property type="entry name" value="PRK05563.1"/>
    <property type="match status" value="1"/>
</dbReference>
<dbReference type="PANTHER" id="PTHR11669:SF0">
    <property type="entry name" value="PROTEIN STICHEL-LIKE 2"/>
    <property type="match status" value="1"/>
</dbReference>
<evidence type="ECO:0000256" key="7">
    <source>
        <dbReference type="ARBA" id="ARBA00022833"/>
    </source>
</evidence>
<evidence type="ECO:0000256" key="9">
    <source>
        <dbReference type="ARBA" id="ARBA00022932"/>
    </source>
</evidence>
<dbReference type="InterPro" id="IPR045085">
    <property type="entry name" value="HLD_clamp_pol_III_gamma_tau"/>
</dbReference>
<reference evidence="13 14" key="1">
    <citation type="journal article" date="2016" name="Nat. Commun.">
        <title>Thousands of microbial genomes shed light on interconnected biogeochemical processes in an aquifer system.</title>
        <authorList>
            <person name="Anantharaman K."/>
            <person name="Brown C.T."/>
            <person name="Hug L.A."/>
            <person name="Sharon I."/>
            <person name="Castelle C.J."/>
            <person name="Probst A.J."/>
            <person name="Thomas B.C."/>
            <person name="Singh A."/>
            <person name="Wilkins M.J."/>
            <person name="Karaoz U."/>
            <person name="Brodie E.L."/>
            <person name="Williams K.H."/>
            <person name="Hubbard S.S."/>
            <person name="Banfield J.F."/>
        </authorList>
    </citation>
    <scope>NUCLEOTIDE SEQUENCE [LARGE SCALE GENOMIC DNA]</scope>
</reference>
<dbReference type="InterPro" id="IPR050238">
    <property type="entry name" value="DNA_Rep/Repair_Clamp_Loader"/>
</dbReference>
<dbReference type="Pfam" id="PF13177">
    <property type="entry name" value="DNA_pol3_delta2"/>
    <property type="match status" value="1"/>
</dbReference>
<dbReference type="Gene3D" id="1.20.272.10">
    <property type="match status" value="1"/>
</dbReference>
<dbReference type="InterPro" id="IPR008921">
    <property type="entry name" value="DNA_pol3_clamp-load_cplx_C"/>
</dbReference>
<dbReference type="GO" id="GO:0046872">
    <property type="term" value="F:metal ion binding"/>
    <property type="evidence" value="ECO:0007669"/>
    <property type="project" value="UniProtKB-KW"/>
</dbReference>